<dbReference type="Pfam" id="PF18883">
    <property type="entry name" value="AC_1"/>
    <property type="match status" value="1"/>
</dbReference>
<keyword evidence="2" id="KW-0732">Signal</keyword>
<dbReference type="InterPro" id="IPR006315">
    <property type="entry name" value="OM_autotransptr_brl_dom"/>
</dbReference>
<feature type="compositionally biased region" description="Pro residues" evidence="1">
    <location>
        <begin position="705"/>
        <end position="714"/>
    </location>
</feature>
<feature type="domain" description="Autotransporter" evidence="3">
    <location>
        <begin position="791"/>
        <end position="1061"/>
    </location>
</feature>
<proteinExistence type="predicted"/>
<evidence type="ECO:0000313" key="4">
    <source>
        <dbReference type="EMBL" id="MBF7954887.1"/>
    </source>
</evidence>
<protein>
    <submittedName>
        <fullName evidence="4">Autotransporter outer membrane beta-barrel domain-containing protein</fullName>
    </submittedName>
</protein>
<dbReference type="SUPFAM" id="SSF51126">
    <property type="entry name" value="Pectin lyase-like"/>
    <property type="match status" value="1"/>
</dbReference>
<reference evidence="4 5" key="1">
    <citation type="submission" date="2020-11" db="EMBL/GenBank/DDBJ databases">
        <title>Taxonomic investigation of Rahnella spp.</title>
        <authorList>
            <person name="Lee S.D."/>
        </authorList>
    </citation>
    <scope>NUCLEOTIDE SEQUENCE [LARGE SCALE GENOMIC DNA]</scope>
    <source>
        <strain evidence="4 5">SAP-10</strain>
    </source>
</reference>
<dbReference type="InterPro" id="IPR043990">
    <property type="entry name" value="AC_1"/>
</dbReference>
<sequence>MEENRNNSRSFKKTLLSSAILSLLLPSFSALATATYAGGDYEFPSINSSSTPGNDGIAYIITDAGTKVTVAGEMALPGIPAPIPLKSVVSTTGNEAYAFNIINQGKLILNYADVNTTNSSKTFNIKSGGSAEIYNADISSGKNGSSVIYVSDNNSTLLGDDIRISSDATQAVGIDIRAGARANISNVNIELLVDGKRAVSVEEASAYINGLTVNQQSSGSPESQSAIYALGGKNTVIADVTIIDGNVQLTGTNSSIVDANAYSKVRLDGGIYEANGNNTSGFNIAASSATLTASNLQLTTHGANSEAINARGDTGLDHVTVTTTGDSSYALYVDSGELSDTPNAQPVTLTGKDMHIITTGVSSAAVVAARTGIMDLDGAEITTSGRNSNLLVAMNDSTLEANAVKGNSTGEGASAIRSYANSQMTISNSELSTTGALANGIYAQGFNADHQAVVTLDKSVVSSATSEGILAEGANTQINVNNGSTVQSGNGVLLKARSYTSTSTGVTTQSQINLSASDSHMEGEIIADTGSVVDVYLNSGSEWEGVTGSTHSVNIDDSSQWTVTGDSTISQMNSGGTTLFTHSGNDYSELTVNGDMTGDGVYRINTYLDDSNSPTDQIHVTGDVTGKNTLYVTSTGGSGNYTLGNGIEVITVAGTNIQGTDAFALGNSVSANAFNYGLRKGDITTGEGENWYLSTCTNYDCTTPIPDPDPIPDPTPDDNPDDNPDDVPDDVPDDIPDDVPDDNPDVNPTPTPTDDNLPWREEVPGYIAAPVLNMQYGFDAIGTYHQRTGGDVLHKDGAWGRIVGTHTENDAGRFSYDTDTWFAQLGMDLMWDKDAENTERSAGILVTLGRQNTDAEDSLRSNNPLYSVQTGSVDSDIYSFGGYYTLKAQDGGYIDAVGMGSWYKNSYDSTHDADQDGYGIALSVEAGKPFTLHENLKIEPQAQVIYQYLNLDDFSDGISHVSGVSTSNAQARGGVRLFLDNPTWTPYLTLDAVTTIGNEPDVQIADRRLKAEFSDSWWQSGAGLAGKLGENTTIYTDIRYQKGFDSDMEGYSGNLGVKVNF</sequence>
<feature type="region of interest" description="Disordered" evidence="1">
    <location>
        <begin position="703"/>
        <end position="759"/>
    </location>
</feature>
<feature type="chain" id="PRO_5046305392" evidence="2">
    <location>
        <begin position="33"/>
        <end position="1061"/>
    </location>
</feature>
<gene>
    <name evidence="4" type="ORF">IV431_04880</name>
</gene>
<accession>A0ABS0DLV9</accession>
<dbReference type="PANTHER" id="PTHR35037:SF3">
    <property type="entry name" value="C-TERMINAL REGION OF AIDA-LIKE PROTEIN"/>
    <property type="match status" value="1"/>
</dbReference>
<dbReference type="EMBL" id="JADOBH010000001">
    <property type="protein sequence ID" value="MBF7954887.1"/>
    <property type="molecule type" value="Genomic_DNA"/>
</dbReference>
<feature type="compositionally biased region" description="Low complexity" evidence="1">
    <location>
        <begin position="745"/>
        <end position="755"/>
    </location>
</feature>
<dbReference type="InterPro" id="IPR036709">
    <property type="entry name" value="Autotransporte_beta_dom_sf"/>
</dbReference>
<evidence type="ECO:0000256" key="1">
    <source>
        <dbReference type="SAM" id="MobiDB-lite"/>
    </source>
</evidence>
<dbReference type="InterPro" id="IPR005546">
    <property type="entry name" value="Autotransporte_beta"/>
</dbReference>
<dbReference type="Pfam" id="PF03797">
    <property type="entry name" value="Autotransporter"/>
    <property type="match status" value="1"/>
</dbReference>
<dbReference type="Gene3D" id="2.160.20.20">
    <property type="match status" value="1"/>
</dbReference>
<feature type="compositionally biased region" description="Acidic residues" evidence="1">
    <location>
        <begin position="715"/>
        <end position="744"/>
    </location>
</feature>
<comment type="caution">
    <text evidence="4">The sequence shown here is derived from an EMBL/GenBank/DDBJ whole genome shotgun (WGS) entry which is preliminary data.</text>
</comment>
<dbReference type="PROSITE" id="PS51208">
    <property type="entry name" value="AUTOTRANSPORTER"/>
    <property type="match status" value="1"/>
</dbReference>
<keyword evidence="5" id="KW-1185">Reference proteome</keyword>
<dbReference type="PANTHER" id="PTHR35037">
    <property type="entry name" value="C-TERMINAL REGION OF AIDA-LIKE PROTEIN"/>
    <property type="match status" value="1"/>
</dbReference>
<dbReference type="InterPro" id="IPR051551">
    <property type="entry name" value="Autotransporter_adhesion"/>
</dbReference>
<evidence type="ECO:0000256" key="2">
    <source>
        <dbReference type="SAM" id="SignalP"/>
    </source>
</evidence>
<dbReference type="NCBIfam" id="TIGR01414">
    <property type="entry name" value="autotrans_barl"/>
    <property type="match status" value="1"/>
</dbReference>
<organism evidence="4 5">
    <name type="scientific">Rahnella victoriana</name>
    <dbReference type="NCBI Taxonomy" id="1510570"/>
    <lineage>
        <taxon>Bacteria</taxon>
        <taxon>Pseudomonadati</taxon>
        <taxon>Pseudomonadota</taxon>
        <taxon>Gammaproteobacteria</taxon>
        <taxon>Enterobacterales</taxon>
        <taxon>Yersiniaceae</taxon>
        <taxon>Rahnella</taxon>
    </lineage>
</organism>
<dbReference type="SUPFAM" id="SSF103515">
    <property type="entry name" value="Autotransporter"/>
    <property type="match status" value="1"/>
</dbReference>
<evidence type="ECO:0000313" key="5">
    <source>
        <dbReference type="Proteomes" id="UP000600307"/>
    </source>
</evidence>
<dbReference type="CDD" id="cd01344">
    <property type="entry name" value="PL2_Passenger_AT"/>
    <property type="match status" value="1"/>
</dbReference>
<evidence type="ECO:0000259" key="3">
    <source>
        <dbReference type="PROSITE" id="PS51208"/>
    </source>
</evidence>
<dbReference type="Proteomes" id="UP000600307">
    <property type="component" value="Unassembled WGS sequence"/>
</dbReference>
<dbReference type="InterPro" id="IPR012332">
    <property type="entry name" value="Autotransporter_pectin_lyase_C"/>
</dbReference>
<feature type="signal peptide" evidence="2">
    <location>
        <begin position="1"/>
        <end position="32"/>
    </location>
</feature>
<dbReference type="Gene3D" id="2.40.128.130">
    <property type="entry name" value="Autotransporter beta-domain"/>
    <property type="match status" value="1"/>
</dbReference>
<name>A0ABS0DLV9_9GAMM</name>
<dbReference type="InterPro" id="IPR011050">
    <property type="entry name" value="Pectin_lyase_fold/virulence"/>
</dbReference>
<dbReference type="SMART" id="SM00869">
    <property type="entry name" value="Autotransporter"/>
    <property type="match status" value="1"/>
</dbReference>